<protein>
    <recommendedName>
        <fullName evidence="5">Scaffolding protein</fullName>
    </recommendedName>
</protein>
<evidence type="ECO:0000256" key="1">
    <source>
        <dbReference type="SAM" id="Coils"/>
    </source>
</evidence>
<dbReference type="Proteomes" id="UP000245820">
    <property type="component" value="Chromosome"/>
</dbReference>
<feature type="coiled-coil region" evidence="1">
    <location>
        <begin position="189"/>
        <end position="219"/>
    </location>
</feature>
<evidence type="ECO:0000313" key="4">
    <source>
        <dbReference type="Proteomes" id="UP000245820"/>
    </source>
</evidence>
<sequence length="343" mass="37353">MHPNYWNKPRLMDQATDGATGSAGGPMDAFAAASAFESRLSDEPEAVPAAAEPSPAEAAPAEETEAEAAERLAREQVEGDGNPADDAPAAPQSFTIKVDGKDVTLTADEMAEHVKAGMRLQDYTQKTMALAEQRKEADAQAVQARAQRDEYATKLGSFADQATYELNALAAQLTEELLQNDPTEYLMKQRTLQARHAELQQAQQELQKINDQRQSEQLDAQRQHLATQQELLLAKLPEWRDPAKAKAESTQIKEYLMSQGLTPEEAVFTDHRAVLMARKAMQFDALMERARATTKKVAAAPPKVERPGNADSARPGDGRTTAIKQLKQTGSVKDAAAALSAFL</sequence>
<feature type="coiled-coil region" evidence="1">
    <location>
        <begin position="120"/>
        <end position="154"/>
    </location>
</feature>
<feature type="compositionally biased region" description="Low complexity" evidence="2">
    <location>
        <begin position="46"/>
        <end position="59"/>
    </location>
</feature>
<name>A0A2S2DDH9_9BURK</name>
<dbReference type="AlphaFoldDB" id="A0A2S2DDH9"/>
<organism evidence="3 4">
    <name type="scientific">Massilia oculi</name>
    <dbReference type="NCBI Taxonomy" id="945844"/>
    <lineage>
        <taxon>Bacteria</taxon>
        <taxon>Pseudomonadati</taxon>
        <taxon>Pseudomonadota</taxon>
        <taxon>Betaproteobacteria</taxon>
        <taxon>Burkholderiales</taxon>
        <taxon>Oxalobacteraceae</taxon>
        <taxon>Telluria group</taxon>
        <taxon>Massilia</taxon>
    </lineage>
</organism>
<keyword evidence="1" id="KW-0175">Coiled coil</keyword>
<evidence type="ECO:0000256" key="2">
    <source>
        <dbReference type="SAM" id="MobiDB-lite"/>
    </source>
</evidence>
<feature type="compositionally biased region" description="Basic and acidic residues" evidence="2">
    <location>
        <begin position="68"/>
        <end position="77"/>
    </location>
</feature>
<proteinExistence type="predicted"/>
<keyword evidence="4" id="KW-1185">Reference proteome</keyword>
<dbReference type="OrthoDB" id="7031653at2"/>
<dbReference type="EMBL" id="CP029343">
    <property type="protein sequence ID" value="AWL03397.1"/>
    <property type="molecule type" value="Genomic_DNA"/>
</dbReference>
<feature type="region of interest" description="Disordered" evidence="2">
    <location>
        <begin position="1"/>
        <end position="95"/>
    </location>
</feature>
<dbReference type="RefSeq" id="WP_109343800.1">
    <property type="nucleotide sequence ID" value="NZ_CP029343.1"/>
</dbReference>
<accession>A0A2S2DDH9</accession>
<feature type="region of interest" description="Disordered" evidence="2">
    <location>
        <begin position="295"/>
        <end position="319"/>
    </location>
</feature>
<dbReference type="KEGG" id="mtim:DIR46_02305"/>
<gene>
    <name evidence="3" type="ORF">DIR46_02305</name>
</gene>
<evidence type="ECO:0000313" key="3">
    <source>
        <dbReference type="EMBL" id="AWL03397.1"/>
    </source>
</evidence>
<reference evidence="3 4" key="1">
    <citation type="submission" date="2018-05" db="EMBL/GenBank/DDBJ databases">
        <title>Complete genome sequence of Massilia oculi sp. nov. CCUG 43427T (=DSM 26321T), the type strain of M. oculi, and comparison with genome sequences of other Massilia strains.</title>
        <authorList>
            <person name="Zhu B."/>
        </authorList>
    </citation>
    <scope>NUCLEOTIDE SEQUENCE [LARGE SCALE GENOMIC DNA]</scope>
    <source>
        <strain evidence="3 4">CCUG 43427</strain>
    </source>
</reference>
<evidence type="ECO:0008006" key="5">
    <source>
        <dbReference type="Google" id="ProtNLM"/>
    </source>
</evidence>